<dbReference type="Proteomes" id="UP000324233">
    <property type="component" value="Chromosome"/>
</dbReference>
<reference evidence="3 4" key="1">
    <citation type="submission" date="2019-08" db="EMBL/GenBank/DDBJ databases">
        <title>Deep-cultivation of Planctomycetes and their phenomic and genomic characterization uncovers novel biology.</title>
        <authorList>
            <person name="Wiegand S."/>
            <person name="Jogler M."/>
            <person name="Boedeker C."/>
            <person name="Pinto D."/>
            <person name="Vollmers J."/>
            <person name="Rivas-Marin E."/>
            <person name="Kohn T."/>
            <person name="Peeters S.H."/>
            <person name="Heuer A."/>
            <person name="Rast P."/>
            <person name="Oberbeckmann S."/>
            <person name="Bunk B."/>
            <person name="Jeske O."/>
            <person name="Meyerdierks A."/>
            <person name="Storesund J.E."/>
            <person name="Kallscheuer N."/>
            <person name="Luecker S."/>
            <person name="Lage O.M."/>
            <person name="Pohl T."/>
            <person name="Merkel B.J."/>
            <person name="Hornburger P."/>
            <person name="Mueller R.-W."/>
            <person name="Bruemmer F."/>
            <person name="Labrenz M."/>
            <person name="Spormann A.M."/>
            <person name="Op den Camp H."/>
            <person name="Overmann J."/>
            <person name="Amann R."/>
            <person name="Jetten M.S.M."/>
            <person name="Mascher T."/>
            <person name="Medema M.H."/>
            <person name="Devos D.P."/>
            <person name="Kaster A.-K."/>
            <person name="Ovreas L."/>
            <person name="Rohde M."/>
            <person name="Galperin M.Y."/>
            <person name="Jogler C."/>
        </authorList>
    </citation>
    <scope>NUCLEOTIDE SEQUENCE [LARGE SCALE GENOMIC DNA]</scope>
    <source>
        <strain evidence="3 4">OJF2</strain>
    </source>
</reference>
<sequence length="348" mass="37468" precursor="true">MMRSSRNRTAAMLPFAATLATAALLLLTAARSEAADPWLAIKGGDGPGRGKHIVLVSGDEEYRSEEGLPQLAKILARRQGFDCTVLFAIGEDGTIKPTRTDHIPGLDALKEADLMVILTRFRDLPDDEMKAVADYLAAGKPVVGLRTATHAFNIKGGRKYERFSWQSKEWDGGFGRQVLGETWIAHHGDHGHESTRGVIAPGAESHPILRGIKDGDIWGPTDVYQVRLPLPGDSKPLVLGQVLSGMNPDDPPVAGPKNDPMMPVAWVKTYAGESGKAGRVFTTTMGASQDLAAEGTRRLVVNACFWALGMEDAIPAKTDVTIVGDYKPTPFGFNKHTPGVKPADLLKD</sequence>
<protein>
    <submittedName>
        <fullName evidence="3">Trehalose utilization</fullName>
    </submittedName>
</protein>
<dbReference type="KEGG" id="agv:OJF2_66060"/>
<dbReference type="Gene3D" id="3.40.50.880">
    <property type="match status" value="1"/>
</dbReference>
<evidence type="ECO:0000256" key="1">
    <source>
        <dbReference type="SAM" id="SignalP"/>
    </source>
</evidence>
<evidence type="ECO:0000313" key="4">
    <source>
        <dbReference type="Proteomes" id="UP000324233"/>
    </source>
</evidence>
<dbReference type="InterPro" id="IPR029062">
    <property type="entry name" value="Class_I_gatase-like"/>
</dbReference>
<dbReference type="EMBL" id="CP042997">
    <property type="protein sequence ID" value="QEH38010.1"/>
    <property type="molecule type" value="Genomic_DNA"/>
</dbReference>
<accession>A0A5B9WDN9</accession>
<keyword evidence="4" id="KW-1185">Reference proteome</keyword>
<gene>
    <name evidence="3" type="ORF">OJF2_66060</name>
</gene>
<dbReference type="AlphaFoldDB" id="A0A5B9WDN9"/>
<feature type="chain" id="PRO_5022925546" evidence="1">
    <location>
        <begin position="35"/>
        <end position="348"/>
    </location>
</feature>
<proteinExistence type="predicted"/>
<dbReference type="InterPro" id="IPR029010">
    <property type="entry name" value="ThuA-like"/>
</dbReference>
<name>A0A5B9WDN9_9BACT</name>
<organism evidence="3 4">
    <name type="scientific">Aquisphaera giovannonii</name>
    <dbReference type="NCBI Taxonomy" id="406548"/>
    <lineage>
        <taxon>Bacteria</taxon>
        <taxon>Pseudomonadati</taxon>
        <taxon>Planctomycetota</taxon>
        <taxon>Planctomycetia</taxon>
        <taxon>Isosphaerales</taxon>
        <taxon>Isosphaeraceae</taxon>
        <taxon>Aquisphaera</taxon>
    </lineage>
</organism>
<dbReference type="RefSeq" id="WP_246196258.1">
    <property type="nucleotide sequence ID" value="NZ_CP042997.1"/>
</dbReference>
<keyword evidence="1" id="KW-0732">Signal</keyword>
<feature type="signal peptide" evidence="1">
    <location>
        <begin position="1"/>
        <end position="34"/>
    </location>
</feature>
<evidence type="ECO:0000313" key="3">
    <source>
        <dbReference type="EMBL" id="QEH38010.1"/>
    </source>
</evidence>
<dbReference type="Pfam" id="PF06283">
    <property type="entry name" value="ThuA"/>
    <property type="match status" value="1"/>
</dbReference>
<evidence type="ECO:0000259" key="2">
    <source>
        <dbReference type="Pfam" id="PF06283"/>
    </source>
</evidence>
<dbReference type="SUPFAM" id="SSF52317">
    <property type="entry name" value="Class I glutamine amidotransferase-like"/>
    <property type="match status" value="1"/>
</dbReference>
<feature type="domain" description="ThuA-like" evidence="2">
    <location>
        <begin position="105"/>
        <end position="307"/>
    </location>
</feature>